<feature type="binding site" evidence="8">
    <location>
        <begin position="11"/>
        <end position="13"/>
    </location>
    <ligand>
        <name>GTP</name>
        <dbReference type="ChEBI" id="CHEBI:37565"/>
    </ligand>
</feature>
<evidence type="ECO:0000256" key="4">
    <source>
        <dbReference type="ARBA" id="ARBA00022741"/>
    </source>
</evidence>
<feature type="binding site" evidence="8">
    <location>
        <position position="78"/>
    </location>
    <ligand>
        <name>GTP</name>
        <dbReference type="ChEBI" id="CHEBI:37565"/>
    </ligand>
</feature>
<keyword evidence="11" id="KW-1185">Reference proteome</keyword>
<comment type="function">
    <text evidence="8">Transfers a GMP moiety from GTP to Mo-molybdopterin (Mo-MPT) cofactor (Moco or molybdenum cofactor) to form Mo-molybdopterin guanine dinucleotide (Mo-MGD) cofactor.</text>
</comment>
<evidence type="ECO:0000256" key="5">
    <source>
        <dbReference type="ARBA" id="ARBA00022842"/>
    </source>
</evidence>
<dbReference type="Gene3D" id="3.90.550.10">
    <property type="entry name" value="Spore Coat Polysaccharide Biosynthesis Protein SpsA, Chain A"/>
    <property type="match status" value="1"/>
</dbReference>
<dbReference type="InterPro" id="IPR029044">
    <property type="entry name" value="Nucleotide-diphossugar_trans"/>
</dbReference>
<dbReference type="GO" id="GO:0006777">
    <property type="term" value="P:Mo-molybdopterin cofactor biosynthetic process"/>
    <property type="evidence" value="ECO:0007669"/>
    <property type="project" value="UniProtKB-KW"/>
</dbReference>
<protein>
    <recommendedName>
        <fullName evidence="8">Probable molybdenum cofactor guanylyltransferase</fullName>
        <shortName evidence="8">MoCo guanylyltransferase</shortName>
        <ecNumber evidence="8">2.7.7.77</ecNumber>
    </recommendedName>
    <alternativeName>
        <fullName evidence="8">GTP:molybdopterin guanylyltransferase</fullName>
    </alternativeName>
    <alternativeName>
        <fullName evidence="8">Mo-MPT guanylyltransferase</fullName>
    </alternativeName>
    <alternativeName>
        <fullName evidence="8">Molybdopterin guanylyltransferase</fullName>
    </alternativeName>
    <alternativeName>
        <fullName evidence="8">Molybdopterin-guanine dinucleotide synthase</fullName>
        <shortName evidence="8">MGD synthase</shortName>
    </alternativeName>
</protein>
<evidence type="ECO:0000256" key="7">
    <source>
        <dbReference type="ARBA" id="ARBA00023150"/>
    </source>
</evidence>
<evidence type="ECO:0000313" key="11">
    <source>
        <dbReference type="Proteomes" id="UP000558113"/>
    </source>
</evidence>
<dbReference type="Proteomes" id="UP000558113">
    <property type="component" value="Unassembled WGS sequence"/>
</dbReference>
<evidence type="ECO:0000256" key="3">
    <source>
        <dbReference type="ARBA" id="ARBA00022723"/>
    </source>
</evidence>
<comment type="caution">
    <text evidence="8">Lacks conserved residue(s) required for the propagation of feature annotation.</text>
</comment>
<evidence type="ECO:0000313" key="10">
    <source>
        <dbReference type="EMBL" id="NBC73086.1"/>
    </source>
</evidence>
<dbReference type="SUPFAM" id="SSF53448">
    <property type="entry name" value="Nucleotide-diphospho-sugar transferases"/>
    <property type="match status" value="1"/>
</dbReference>
<feature type="binding site" evidence="8">
    <location>
        <position position="23"/>
    </location>
    <ligand>
        <name>GTP</name>
        <dbReference type="ChEBI" id="CHEBI:37565"/>
    </ligand>
</feature>
<organism evidence="10 11">
    <name type="scientific">Paenibacillus sacheonensis</name>
    <dbReference type="NCBI Taxonomy" id="742054"/>
    <lineage>
        <taxon>Bacteria</taxon>
        <taxon>Bacillati</taxon>
        <taxon>Bacillota</taxon>
        <taxon>Bacilli</taxon>
        <taxon>Bacillales</taxon>
        <taxon>Paenibacillaceae</taxon>
        <taxon>Paenibacillus</taxon>
    </lineage>
</organism>
<dbReference type="RefSeq" id="WP_161704711.1">
    <property type="nucleotide sequence ID" value="NZ_JAAAMU010000026.1"/>
</dbReference>
<evidence type="ECO:0000256" key="2">
    <source>
        <dbReference type="ARBA" id="ARBA00022679"/>
    </source>
</evidence>
<keyword evidence="4 8" id="KW-0547">Nucleotide-binding</keyword>
<comment type="subcellular location">
    <subcellularLocation>
        <location evidence="8">Cytoplasm</location>
    </subcellularLocation>
</comment>
<dbReference type="OrthoDB" id="9788394at2"/>
<dbReference type="GO" id="GO:0005525">
    <property type="term" value="F:GTP binding"/>
    <property type="evidence" value="ECO:0007669"/>
    <property type="project" value="UniProtKB-UniRule"/>
</dbReference>
<dbReference type="InterPro" id="IPR013482">
    <property type="entry name" value="Molybde_CF_guanTrfase"/>
</dbReference>
<comment type="similarity">
    <text evidence="8">Belongs to the MobA family.</text>
</comment>
<evidence type="ECO:0000259" key="9">
    <source>
        <dbReference type="Pfam" id="PF12804"/>
    </source>
</evidence>
<comment type="cofactor">
    <cofactor evidence="8">
        <name>Mg(2+)</name>
        <dbReference type="ChEBI" id="CHEBI:18420"/>
    </cofactor>
</comment>
<keyword evidence="2 8" id="KW-0808">Transferase</keyword>
<keyword evidence="7 8" id="KW-0501">Molybdenum cofactor biosynthesis</keyword>
<accession>A0A7X4YWY9</accession>
<reference evidence="10 11" key="1">
    <citation type="submission" date="2020-01" db="EMBL/GenBank/DDBJ databases">
        <title>Paenibacillus soybeanensis sp. nov. isolated from the nodules of soybean (Glycine max(L.) Merr).</title>
        <authorList>
            <person name="Wang H."/>
        </authorList>
    </citation>
    <scope>NUCLEOTIDE SEQUENCE [LARGE SCALE GENOMIC DNA]</scope>
    <source>
        <strain evidence="10 11">DSM 23054</strain>
    </source>
</reference>
<dbReference type="PANTHER" id="PTHR19136:SF81">
    <property type="entry name" value="MOLYBDENUM COFACTOR GUANYLYLTRANSFERASE"/>
    <property type="match status" value="1"/>
</dbReference>
<keyword evidence="6 8" id="KW-0342">GTP-binding</keyword>
<dbReference type="GO" id="GO:0005737">
    <property type="term" value="C:cytoplasm"/>
    <property type="evidence" value="ECO:0007669"/>
    <property type="project" value="UniProtKB-SubCell"/>
</dbReference>
<gene>
    <name evidence="8" type="primary">mobA</name>
    <name evidence="10" type="ORF">GT003_29345</name>
</gene>
<keyword evidence="3 8" id="KW-0479">Metal-binding</keyword>
<evidence type="ECO:0000256" key="1">
    <source>
        <dbReference type="ARBA" id="ARBA00022490"/>
    </source>
</evidence>
<comment type="domain">
    <text evidence="8">The N-terminal domain determines nucleotide recognition and specific binding, while the C-terminal domain determines the specific binding to the target protein.</text>
</comment>
<dbReference type="Pfam" id="PF12804">
    <property type="entry name" value="NTP_transf_3"/>
    <property type="match status" value="1"/>
</dbReference>
<feature type="binding site" evidence="8">
    <location>
        <position position="108"/>
    </location>
    <ligand>
        <name>GTP</name>
        <dbReference type="ChEBI" id="CHEBI:37565"/>
    </ligand>
</feature>
<dbReference type="InterPro" id="IPR025877">
    <property type="entry name" value="MobA-like_NTP_Trfase"/>
</dbReference>
<feature type="binding site" evidence="8">
    <location>
        <position position="108"/>
    </location>
    <ligand>
        <name>Mg(2+)</name>
        <dbReference type="ChEBI" id="CHEBI:18420"/>
    </ligand>
</feature>
<feature type="domain" description="MobA-like NTP transferase" evidence="9">
    <location>
        <begin position="8"/>
        <end position="163"/>
    </location>
</feature>
<sequence length="206" mass="22513">MEAEAITGIILAGGRSARMGSNKALLPVDGKPLLRHLAERMLALGVRRIIVACGTEERGREYRTLLQGLHGTVGLTADRFPDCGPLAGLHAALSAMPEPGYGFAMACDMPVISETLFARMGRAAEESASRPQLVRTALQPFHALYHTSAAEELERRLERGDLRVMPLLNALLTVELEPAAGEEEAFINLNTPELYERYVHLRGNRD</sequence>
<comment type="catalytic activity">
    <reaction evidence="8">
        <text>Mo-molybdopterin + GTP + H(+) = Mo-molybdopterin guanine dinucleotide + diphosphate</text>
        <dbReference type="Rhea" id="RHEA:34243"/>
        <dbReference type="ChEBI" id="CHEBI:15378"/>
        <dbReference type="ChEBI" id="CHEBI:33019"/>
        <dbReference type="ChEBI" id="CHEBI:37565"/>
        <dbReference type="ChEBI" id="CHEBI:71302"/>
        <dbReference type="ChEBI" id="CHEBI:71310"/>
        <dbReference type="EC" id="2.7.7.77"/>
    </reaction>
</comment>
<dbReference type="GO" id="GO:0046872">
    <property type="term" value="F:metal ion binding"/>
    <property type="evidence" value="ECO:0007669"/>
    <property type="project" value="UniProtKB-KW"/>
</dbReference>
<evidence type="ECO:0000256" key="8">
    <source>
        <dbReference type="HAMAP-Rule" id="MF_00316"/>
    </source>
</evidence>
<keyword evidence="5 8" id="KW-0460">Magnesium</keyword>
<proteinExistence type="inferred from homology"/>
<comment type="caution">
    <text evidence="10">The sequence shown here is derived from an EMBL/GenBank/DDBJ whole genome shotgun (WGS) entry which is preliminary data.</text>
</comment>
<keyword evidence="1 8" id="KW-0963">Cytoplasm</keyword>
<name>A0A7X4YWY9_9BACL</name>
<dbReference type="EC" id="2.7.7.77" evidence="8"/>
<dbReference type="PANTHER" id="PTHR19136">
    <property type="entry name" value="MOLYBDENUM COFACTOR GUANYLYLTRANSFERASE"/>
    <property type="match status" value="1"/>
</dbReference>
<dbReference type="GO" id="GO:0061603">
    <property type="term" value="F:molybdenum cofactor guanylyltransferase activity"/>
    <property type="evidence" value="ECO:0007669"/>
    <property type="project" value="UniProtKB-EC"/>
</dbReference>
<dbReference type="EMBL" id="JAAAMU010000026">
    <property type="protein sequence ID" value="NBC73086.1"/>
    <property type="molecule type" value="Genomic_DNA"/>
</dbReference>
<dbReference type="AlphaFoldDB" id="A0A7X4YWY9"/>
<evidence type="ECO:0000256" key="6">
    <source>
        <dbReference type="ARBA" id="ARBA00023134"/>
    </source>
</evidence>
<dbReference type="CDD" id="cd02503">
    <property type="entry name" value="MobA"/>
    <property type="match status" value="1"/>
</dbReference>
<dbReference type="HAMAP" id="MF_00316">
    <property type="entry name" value="MobA"/>
    <property type="match status" value="1"/>
</dbReference>